<evidence type="ECO:0000256" key="1">
    <source>
        <dbReference type="SAM" id="SignalP"/>
    </source>
</evidence>
<dbReference type="InterPro" id="IPR005152">
    <property type="entry name" value="Lipase_secreted"/>
</dbReference>
<keyword evidence="1" id="KW-0732">Signal</keyword>
<feature type="signal peptide" evidence="1">
    <location>
        <begin position="1"/>
        <end position="44"/>
    </location>
</feature>
<dbReference type="AlphaFoldDB" id="A0A231HFH7"/>
<accession>A0A231HFH7</accession>
<dbReference type="EMBL" id="NGAF01000001">
    <property type="protein sequence ID" value="OXR47733.1"/>
    <property type="molecule type" value="Genomic_DNA"/>
</dbReference>
<proteinExistence type="predicted"/>
<dbReference type="Gene3D" id="3.40.50.1820">
    <property type="entry name" value="alpha/beta hydrolase"/>
    <property type="match status" value="1"/>
</dbReference>
<keyword evidence="3" id="KW-1185">Reference proteome</keyword>
<dbReference type="Pfam" id="PF03583">
    <property type="entry name" value="LIP"/>
    <property type="match status" value="1"/>
</dbReference>
<dbReference type="PANTHER" id="PTHR34853:SF1">
    <property type="entry name" value="LIPASE 5"/>
    <property type="match status" value="1"/>
</dbReference>
<evidence type="ECO:0000313" key="2">
    <source>
        <dbReference type="EMBL" id="OXR47733.1"/>
    </source>
</evidence>
<evidence type="ECO:0000313" key="3">
    <source>
        <dbReference type="Proteomes" id="UP000215506"/>
    </source>
</evidence>
<dbReference type="SUPFAM" id="SSF53474">
    <property type="entry name" value="alpha/beta-Hydrolases"/>
    <property type="match status" value="1"/>
</dbReference>
<gene>
    <name evidence="2" type="ORF">B7C42_00858</name>
</gene>
<feature type="chain" id="PRO_5012398513" evidence="1">
    <location>
        <begin position="45"/>
        <end position="419"/>
    </location>
</feature>
<name>A0A231HFH7_9NOCA</name>
<dbReference type="Gene3D" id="1.10.260.130">
    <property type="match status" value="1"/>
</dbReference>
<dbReference type="GO" id="GO:0004806">
    <property type="term" value="F:triacylglycerol lipase activity"/>
    <property type="evidence" value="ECO:0007669"/>
    <property type="project" value="InterPro"/>
</dbReference>
<dbReference type="PANTHER" id="PTHR34853">
    <property type="match status" value="1"/>
</dbReference>
<sequence length="419" mass="44123">MPISGCLARAIISWPMGHTAVRRALSVAAGSLLLFAAATTSAPAQPIYPAPDPDPFYAAPADIAEHKPGDVLATKPLPPLDIFPDTDITLIKFRSTNSEGKPIAATTTVLTPRKRAADGPLLSYQTIINGLGTDCGVSHVLYTKNPDLMVREAPAYNVVLQRGWSIAMPDHLGPQFAYGAARLGGQITLDGIRAVQRAADLKLEHSPVTMAGYSGGGMATAWAAALAPAYAPELRIAGAAAGGVPMNMVKMLEGLGYGSHPAFGLAMAAGLGLEREYPDRFPLSEQLNDKGLAARQVMADSCTNGLLAAGAGHGVTEFARTTSMTEDPVARKVVEDNSLELYTDSVPNMPVFEWHSPIDGLIPVDSIIATDRRWCQAGVSVQSEAIPVPDHLTAAVLGLPQVLNWLDGRMHAQPVPSNC</sequence>
<dbReference type="GO" id="GO:0016042">
    <property type="term" value="P:lipid catabolic process"/>
    <property type="evidence" value="ECO:0007669"/>
    <property type="project" value="InterPro"/>
</dbReference>
<reference evidence="2 3" key="1">
    <citation type="submission" date="2017-07" db="EMBL/GenBank/DDBJ databases">
        <title>First draft Genome Sequence of Nocardia cerradoensis isolated from human infection.</title>
        <authorList>
            <person name="Carrasco G."/>
        </authorList>
    </citation>
    <scope>NUCLEOTIDE SEQUENCE [LARGE SCALE GENOMIC DNA]</scope>
    <source>
        <strain evidence="2 3">CNM20130759</strain>
    </source>
</reference>
<organism evidence="2 3">
    <name type="scientific">Nocardia cerradoensis</name>
    <dbReference type="NCBI Taxonomy" id="85688"/>
    <lineage>
        <taxon>Bacteria</taxon>
        <taxon>Bacillati</taxon>
        <taxon>Actinomycetota</taxon>
        <taxon>Actinomycetes</taxon>
        <taxon>Mycobacteriales</taxon>
        <taxon>Nocardiaceae</taxon>
        <taxon>Nocardia</taxon>
    </lineage>
</organism>
<dbReference type="InterPro" id="IPR029058">
    <property type="entry name" value="AB_hydrolase_fold"/>
</dbReference>
<dbReference type="PIRSF" id="PIRSF029171">
    <property type="entry name" value="Esterase_LipA"/>
    <property type="match status" value="1"/>
</dbReference>
<protein>
    <submittedName>
        <fullName evidence="2">Putative inactive lipase</fullName>
    </submittedName>
</protein>
<comment type="caution">
    <text evidence="2">The sequence shown here is derived from an EMBL/GenBank/DDBJ whole genome shotgun (WGS) entry which is preliminary data.</text>
</comment>
<dbReference type="Proteomes" id="UP000215506">
    <property type="component" value="Unassembled WGS sequence"/>
</dbReference>